<evidence type="ECO:0000259" key="2">
    <source>
        <dbReference type="Pfam" id="PF01636"/>
    </source>
</evidence>
<feature type="domain" description="Aminoglycoside phosphotransferase" evidence="2">
    <location>
        <begin position="60"/>
        <end position="287"/>
    </location>
</feature>
<keyword evidence="1" id="KW-0175">Coiled coil</keyword>
<organism evidence="3 4">
    <name type="scientific">Venustampulla echinocandica</name>
    <dbReference type="NCBI Taxonomy" id="2656787"/>
    <lineage>
        <taxon>Eukaryota</taxon>
        <taxon>Fungi</taxon>
        <taxon>Dikarya</taxon>
        <taxon>Ascomycota</taxon>
        <taxon>Pezizomycotina</taxon>
        <taxon>Leotiomycetes</taxon>
        <taxon>Helotiales</taxon>
        <taxon>Pleuroascaceae</taxon>
        <taxon>Venustampulla</taxon>
    </lineage>
</organism>
<dbReference type="InterPro" id="IPR002575">
    <property type="entry name" value="Aminoglycoside_PTrfase"/>
</dbReference>
<evidence type="ECO:0000313" key="4">
    <source>
        <dbReference type="Proteomes" id="UP000254866"/>
    </source>
</evidence>
<dbReference type="GO" id="GO:0016740">
    <property type="term" value="F:transferase activity"/>
    <property type="evidence" value="ECO:0007669"/>
    <property type="project" value="UniProtKB-KW"/>
</dbReference>
<dbReference type="Gene3D" id="3.30.200.20">
    <property type="entry name" value="Phosphorylase Kinase, domain 1"/>
    <property type="match status" value="1"/>
</dbReference>
<dbReference type="GeneID" id="43602876"/>
<reference evidence="3 4" key="1">
    <citation type="journal article" date="2018" name="IMA Fungus">
        <title>IMA Genome-F 9: Draft genome sequence of Annulohypoxylon stygium, Aspergillus mulundensis, Berkeleyomyces basicola (syn. Thielaviopsis basicola), Ceratocystis smalleyi, two Cercospora beticola strains, Coleophoma cylindrospora, Fusarium fracticaudum, Phialophora cf. hyalina, and Morchella septimelata.</title>
        <authorList>
            <person name="Wingfield B.D."/>
            <person name="Bills G.F."/>
            <person name="Dong Y."/>
            <person name="Huang W."/>
            <person name="Nel W.J."/>
            <person name="Swalarsk-Parry B.S."/>
            <person name="Vaghefi N."/>
            <person name="Wilken P.M."/>
            <person name="An Z."/>
            <person name="de Beer Z.W."/>
            <person name="De Vos L."/>
            <person name="Chen L."/>
            <person name="Duong T.A."/>
            <person name="Gao Y."/>
            <person name="Hammerbacher A."/>
            <person name="Kikkert J.R."/>
            <person name="Li Y."/>
            <person name="Li H."/>
            <person name="Li K."/>
            <person name="Li Q."/>
            <person name="Liu X."/>
            <person name="Ma X."/>
            <person name="Naidoo K."/>
            <person name="Pethybridge S.J."/>
            <person name="Sun J."/>
            <person name="Steenkamp E.T."/>
            <person name="van der Nest M.A."/>
            <person name="van Wyk S."/>
            <person name="Wingfield M.J."/>
            <person name="Xiong C."/>
            <person name="Yue Q."/>
            <person name="Zhang X."/>
        </authorList>
    </citation>
    <scope>NUCLEOTIDE SEQUENCE [LARGE SCALE GENOMIC DNA]</scope>
    <source>
        <strain evidence="3 4">BP 5553</strain>
    </source>
</reference>
<dbReference type="OrthoDB" id="3524041at2759"/>
<gene>
    <name evidence="3" type="ORF">BP5553_10027</name>
</gene>
<dbReference type="InterPro" id="IPR011009">
    <property type="entry name" value="Kinase-like_dom_sf"/>
</dbReference>
<dbReference type="PANTHER" id="PTHR21310:SF37">
    <property type="entry name" value="AMINOGLYCOSIDE PHOSPHOTRANSFERASE DOMAIN-CONTAINING PROTEIN"/>
    <property type="match status" value="1"/>
</dbReference>
<feature type="coiled-coil region" evidence="1">
    <location>
        <begin position="205"/>
        <end position="235"/>
    </location>
</feature>
<protein>
    <submittedName>
        <fullName evidence="3">Phosphotransferase family protein</fullName>
    </submittedName>
</protein>
<evidence type="ECO:0000313" key="3">
    <source>
        <dbReference type="EMBL" id="RDL30682.1"/>
    </source>
</evidence>
<keyword evidence="3" id="KW-0808">Transferase</keyword>
<accession>A0A370TA58</accession>
<dbReference type="RefSeq" id="XP_031865058.1">
    <property type="nucleotide sequence ID" value="XM_032018650.1"/>
</dbReference>
<dbReference type="InterPro" id="IPR051678">
    <property type="entry name" value="AGP_Transferase"/>
</dbReference>
<dbReference type="SUPFAM" id="SSF56112">
    <property type="entry name" value="Protein kinase-like (PK-like)"/>
    <property type="match status" value="1"/>
</dbReference>
<dbReference type="PANTHER" id="PTHR21310">
    <property type="entry name" value="AMINOGLYCOSIDE PHOSPHOTRANSFERASE-RELATED-RELATED"/>
    <property type="match status" value="1"/>
</dbReference>
<keyword evidence="4" id="KW-1185">Reference proteome</keyword>
<name>A0A370TA58_9HELO</name>
<dbReference type="Pfam" id="PF01636">
    <property type="entry name" value="APH"/>
    <property type="match status" value="1"/>
</dbReference>
<proteinExistence type="predicted"/>
<dbReference type="Proteomes" id="UP000254866">
    <property type="component" value="Unassembled WGS sequence"/>
</dbReference>
<dbReference type="Gene3D" id="3.90.1200.10">
    <property type="match status" value="1"/>
</dbReference>
<dbReference type="EMBL" id="NPIC01000014">
    <property type="protein sequence ID" value="RDL30682.1"/>
    <property type="molecule type" value="Genomic_DNA"/>
</dbReference>
<comment type="caution">
    <text evidence="3">The sequence shown here is derived from an EMBL/GenBank/DDBJ whole genome shotgun (WGS) entry which is preliminary data.</text>
</comment>
<sequence>MDYDLIVERSGESTLQNWIATVRDEDVIRLVAKYRPRQPECTIESVLGGSFNVCFKVAFVDGLRWIVRVPKPGRVMFMEKKVRDEVAVMKYIKLTTSIPVPDIIAFGTAEDNVGGFGPFIITEFIVGDNLGVKLFDSNSDQDFEESIYRQIAGFLLQLSNCRFDAIGSLSMDSHGDEPTWSAKSLIRRMMSDHSKPYTSTSEYFLKTAEQKLDHLLQQQNSIDDREDAIKKLKRRRLFKSITPQFVCNELSRGPFTLVCDDFRPGNMLVRDGNIVAVFDWEWTYAGPLKLLLSPPRWLCKDWPAVWDSDQRAGYDAKFQKFVGILQQEEMKIAKSSPPIMTKLMKESWNCSGKFEYHQLLGEVFIFDEDWLWELLEADHATEVQNSLDDTSIIEGKLEDYKGYLAMSRPMRIFDYIGSKTSANCSYCWACLHQGWMDHDIRNCVQAPRDDSTVSVLEAAAACCSNFAYPEGLDIHIACGAPYYLGCTDQHCLYQLTAYSVYVAATGKASHLHHEARKTFAKHYNVDIENITPEELMMAMARPHQVVSRTVSALVWFIELIHDNAEASFQWYSQYGL</sequence>
<evidence type="ECO:0000256" key="1">
    <source>
        <dbReference type="SAM" id="Coils"/>
    </source>
</evidence>
<dbReference type="AlphaFoldDB" id="A0A370TA58"/>